<evidence type="ECO:0000313" key="3">
    <source>
        <dbReference type="Proteomes" id="UP000185596"/>
    </source>
</evidence>
<dbReference type="OrthoDB" id="7062264at2"/>
<keyword evidence="1" id="KW-1133">Transmembrane helix</keyword>
<reference evidence="2 3" key="1">
    <citation type="submission" date="2016-12" db="EMBL/GenBank/DDBJ databases">
        <title>The draft genome sequence of Actinophytocola sp. 11-183.</title>
        <authorList>
            <person name="Wang W."/>
            <person name="Yuan L."/>
        </authorList>
    </citation>
    <scope>NUCLEOTIDE SEQUENCE [LARGE SCALE GENOMIC DNA]</scope>
    <source>
        <strain evidence="2 3">11-183</strain>
    </source>
</reference>
<dbReference type="RefSeq" id="WP_075125795.1">
    <property type="nucleotide sequence ID" value="NZ_MSIE01000019.1"/>
</dbReference>
<organism evidence="2 3">
    <name type="scientific">Actinophytocola xanthii</name>
    <dbReference type="NCBI Taxonomy" id="1912961"/>
    <lineage>
        <taxon>Bacteria</taxon>
        <taxon>Bacillati</taxon>
        <taxon>Actinomycetota</taxon>
        <taxon>Actinomycetes</taxon>
        <taxon>Pseudonocardiales</taxon>
        <taxon>Pseudonocardiaceae</taxon>
    </lineage>
</organism>
<keyword evidence="3" id="KW-1185">Reference proteome</keyword>
<feature type="transmembrane region" description="Helical" evidence="1">
    <location>
        <begin position="126"/>
        <end position="154"/>
    </location>
</feature>
<feature type="transmembrane region" description="Helical" evidence="1">
    <location>
        <begin position="160"/>
        <end position="187"/>
    </location>
</feature>
<keyword evidence="1" id="KW-0472">Membrane</keyword>
<gene>
    <name evidence="2" type="ORF">BU204_12425</name>
</gene>
<evidence type="ECO:0000256" key="1">
    <source>
        <dbReference type="SAM" id="Phobius"/>
    </source>
</evidence>
<dbReference type="STRING" id="1912961.BU204_12425"/>
<name>A0A1Q8CS90_9PSEU</name>
<accession>A0A1Q8CS90</accession>
<proteinExistence type="predicted"/>
<dbReference type="Pfam" id="PF11139">
    <property type="entry name" value="SfLAP"/>
    <property type="match status" value="1"/>
</dbReference>
<dbReference type="Proteomes" id="UP000185596">
    <property type="component" value="Unassembled WGS sequence"/>
</dbReference>
<evidence type="ECO:0000313" key="2">
    <source>
        <dbReference type="EMBL" id="OLF17196.1"/>
    </source>
</evidence>
<dbReference type="InterPro" id="IPR021315">
    <property type="entry name" value="Gap/Sap"/>
</dbReference>
<feature type="transmembrane region" description="Helical" evidence="1">
    <location>
        <begin position="6"/>
        <end position="32"/>
    </location>
</feature>
<comment type="caution">
    <text evidence="2">The sequence shown here is derived from an EMBL/GenBank/DDBJ whole genome shotgun (WGS) entry which is preliminary data.</text>
</comment>
<feature type="transmembrane region" description="Helical" evidence="1">
    <location>
        <begin position="44"/>
        <end position="67"/>
    </location>
</feature>
<evidence type="ECO:0008006" key="4">
    <source>
        <dbReference type="Google" id="ProtNLM"/>
    </source>
</evidence>
<protein>
    <recommendedName>
        <fullName evidence="4">GAP family protein</fullName>
    </recommendedName>
</protein>
<dbReference type="AlphaFoldDB" id="A0A1Q8CS90"/>
<feature type="transmembrane region" description="Helical" evidence="1">
    <location>
        <begin position="79"/>
        <end position="98"/>
    </location>
</feature>
<feature type="transmembrane region" description="Helical" evidence="1">
    <location>
        <begin position="208"/>
        <end position="231"/>
    </location>
</feature>
<keyword evidence="1" id="KW-0812">Transmembrane</keyword>
<sequence length="238" mass="24993">MSAVLAGSLVGLALLDSTSIGTLFVPIVLMLVPGRPRAWRILSYLATIAVFYLAIGVLLMLGAGALFERFGEALDSRPAYWVQLALGVGVFLVSFRFAPKRRAAAGKPPTSNWAVRARRSTESPGALIALALTAGLLEVATMFPYLGAIALIAGSGFDTAATVAVLAAYCAVMILPATLLLAARVALSERVTRTFTKLVNWFEKHASGATGWILAIVGFLVAGDAALRLGLFDGWLNG</sequence>
<dbReference type="EMBL" id="MSIE01000019">
    <property type="protein sequence ID" value="OLF17196.1"/>
    <property type="molecule type" value="Genomic_DNA"/>
</dbReference>